<comment type="similarity">
    <text evidence="2">Belongs to the cyclophilin-type PPIase family.</text>
</comment>
<feature type="compositionally biased region" description="Basic residues" evidence="6">
    <location>
        <begin position="268"/>
        <end position="309"/>
    </location>
</feature>
<dbReference type="EMBL" id="JACGWO010000009">
    <property type="protein sequence ID" value="KAK4418323.1"/>
    <property type="molecule type" value="Genomic_DNA"/>
</dbReference>
<feature type="compositionally biased region" description="Basic and acidic residues" evidence="6">
    <location>
        <begin position="349"/>
        <end position="401"/>
    </location>
</feature>
<dbReference type="PROSITE" id="PS00170">
    <property type="entry name" value="CSA_PPIASE_1"/>
    <property type="match status" value="1"/>
</dbReference>
<comment type="catalytic activity">
    <reaction evidence="1">
        <text>[protein]-peptidylproline (omega=180) = [protein]-peptidylproline (omega=0)</text>
        <dbReference type="Rhea" id="RHEA:16237"/>
        <dbReference type="Rhea" id="RHEA-COMP:10747"/>
        <dbReference type="Rhea" id="RHEA-COMP:10748"/>
        <dbReference type="ChEBI" id="CHEBI:83833"/>
        <dbReference type="ChEBI" id="CHEBI:83834"/>
        <dbReference type="EC" id="5.2.1.8"/>
    </reaction>
</comment>
<proteinExistence type="inferred from homology"/>
<evidence type="ECO:0000313" key="8">
    <source>
        <dbReference type="EMBL" id="KAK4418323.1"/>
    </source>
</evidence>
<dbReference type="InterPro" id="IPR002130">
    <property type="entry name" value="Cyclophilin-type_PPIase_dom"/>
</dbReference>
<evidence type="ECO:0000256" key="2">
    <source>
        <dbReference type="ARBA" id="ARBA00007365"/>
    </source>
</evidence>
<feature type="compositionally biased region" description="Basic residues" evidence="6">
    <location>
        <begin position="554"/>
        <end position="579"/>
    </location>
</feature>
<dbReference type="PROSITE" id="PS50072">
    <property type="entry name" value="CSA_PPIASE_2"/>
    <property type="match status" value="1"/>
</dbReference>
<evidence type="ECO:0000313" key="9">
    <source>
        <dbReference type="Proteomes" id="UP001293254"/>
    </source>
</evidence>
<dbReference type="Pfam" id="PF00160">
    <property type="entry name" value="Pro_isomerase"/>
    <property type="match status" value="1"/>
</dbReference>
<feature type="compositionally biased region" description="Low complexity" evidence="6">
    <location>
        <begin position="310"/>
        <end position="329"/>
    </location>
</feature>
<dbReference type="GO" id="GO:0006457">
    <property type="term" value="P:protein folding"/>
    <property type="evidence" value="ECO:0007669"/>
    <property type="project" value="InterPro"/>
</dbReference>
<dbReference type="Proteomes" id="UP001293254">
    <property type="component" value="Unassembled WGS sequence"/>
</dbReference>
<dbReference type="Gene3D" id="2.40.100.10">
    <property type="entry name" value="Cyclophilin-like"/>
    <property type="match status" value="1"/>
</dbReference>
<evidence type="ECO:0000256" key="5">
    <source>
        <dbReference type="ARBA" id="ARBA00023235"/>
    </source>
</evidence>
<organism evidence="8 9">
    <name type="scientific">Sesamum alatum</name>
    <dbReference type="NCBI Taxonomy" id="300844"/>
    <lineage>
        <taxon>Eukaryota</taxon>
        <taxon>Viridiplantae</taxon>
        <taxon>Streptophyta</taxon>
        <taxon>Embryophyta</taxon>
        <taxon>Tracheophyta</taxon>
        <taxon>Spermatophyta</taxon>
        <taxon>Magnoliopsida</taxon>
        <taxon>eudicotyledons</taxon>
        <taxon>Gunneridae</taxon>
        <taxon>Pentapetalae</taxon>
        <taxon>asterids</taxon>
        <taxon>lamiids</taxon>
        <taxon>Lamiales</taxon>
        <taxon>Pedaliaceae</taxon>
        <taxon>Sesamum</taxon>
    </lineage>
</organism>
<dbReference type="InterPro" id="IPR029000">
    <property type="entry name" value="Cyclophilin-like_dom_sf"/>
</dbReference>
<feature type="compositionally biased region" description="Pro residues" evidence="6">
    <location>
        <begin position="663"/>
        <end position="672"/>
    </location>
</feature>
<feature type="region of interest" description="Disordered" evidence="6">
    <location>
        <begin position="180"/>
        <end position="690"/>
    </location>
</feature>
<keyword evidence="4" id="KW-0697">Rotamase</keyword>
<dbReference type="InterPro" id="IPR020892">
    <property type="entry name" value="Cyclophilin-type_PPIase_CS"/>
</dbReference>
<comment type="caution">
    <text evidence="8">The sequence shown here is derived from an EMBL/GenBank/DDBJ whole genome shotgun (WGS) entry which is preliminary data.</text>
</comment>
<dbReference type="CDD" id="cd01926">
    <property type="entry name" value="cyclophilin_ABH_like"/>
    <property type="match status" value="1"/>
</dbReference>
<dbReference type="EC" id="5.2.1.8" evidence="3"/>
<keyword evidence="9" id="KW-1185">Reference proteome</keyword>
<dbReference type="PANTHER" id="PTHR11071">
    <property type="entry name" value="PEPTIDYL-PROLYL CIS-TRANS ISOMERASE"/>
    <property type="match status" value="1"/>
</dbReference>
<feature type="compositionally biased region" description="Low complexity" evidence="6">
    <location>
        <begin position="255"/>
        <end position="265"/>
    </location>
</feature>
<reference evidence="8" key="2">
    <citation type="journal article" date="2024" name="Plant">
        <title>Genomic evolution and insights into agronomic trait innovations of Sesamum species.</title>
        <authorList>
            <person name="Miao H."/>
            <person name="Wang L."/>
            <person name="Qu L."/>
            <person name="Liu H."/>
            <person name="Sun Y."/>
            <person name="Le M."/>
            <person name="Wang Q."/>
            <person name="Wei S."/>
            <person name="Zheng Y."/>
            <person name="Lin W."/>
            <person name="Duan Y."/>
            <person name="Cao H."/>
            <person name="Xiong S."/>
            <person name="Wang X."/>
            <person name="Wei L."/>
            <person name="Li C."/>
            <person name="Ma Q."/>
            <person name="Ju M."/>
            <person name="Zhao R."/>
            <person name="Li G."/>
            <person name="Mu C."/>
            <person name="Tian Q."/>
            <person name="Mei H."/>
            <person name="Zhang T."/>
            <person name="Gao T."/>
            <person name="Zhang H."/>
        </authorList>
    </citation>
    <scope>NUCLEOTIDE SEQUENCE</scope>
    <source>
        <strain evidence="8">3651</strain>
    </source>
</reference>
<accession>A0AAE2CDM4</accession>
<dbReference type="SUPFAM" id="SSF50891">
    <property type="entry name" value="Cyclophilin-like"/>
    <property type="match status" value="1"/>
</dbReference>
<gene>
    <name evidence="8" type="ORF">Salat_2245000</name>
</gene>
<feature type="compositionally biased region" description="Low complexity" evidence="6">
    <location>
        <begin position="225"/>
        <end position="245"/>
    </location>
</feature>
<feature type="domain" description="PPIase cyclophilin-type" evidence="7">
    <location>
        <begin position="10"/>
        <end position="174"/>
    </location>
</feature>
<dbReference type="FunFam" id="2.40.100.10:FF:000022">
    <property type="entry name" value="Peptidyl-prolyl cis-trans isomerase CYP95"/>
    <property type="match status" value="1"/>
</dbReference>
<dbReference type="GO" id="GO:0016018">
    <property type="term" value="F:cyclosporin A binding"/>
    <property type="evidence" value="ECO:0007669"/>
    <property type="project" value="TreeGrafter"/>
</dbReference>
<name>A0AAE2CDM4_9LAMI</name>
<reference evidence="8" key="1">
    <citation type="submission" date="2020-06" db="EMBL/GenBank/DDBJ databases">
        <authorList>
            <person name="Li T."/>
            <person name="Hu X."/>
            <person name="Zhang T."/>
            <person name="Song X."/>
            <person name="Zhang H."/>
            <person name="Dai N."/>
            <person name="Sheng W."/>
            <person name="Hou X."/>
            <person name="Wei L."/>
        </authorList>
    </citation>
    <scope>NUCLEOTIDE SEQUENCE</scope>
    <source>
        <strain evidence="8">3651</strain>
        <tissue evidence="8">Leaf</tissue>
    </source>
</reference>
<dbReference type="PRINTS" id="PR00153">
    <property type="entry name" value="CSAPPISMRASE"/>
</dbReference>
<evidence type="ECO:0000256" key="6">
    <source>
        <dbReference type="SAM" id="MobiDB-lite"/>
    </source>
</evidence>
<evidence type="ECO:0000256" key="1">
    <source>
        <dbReference type="ARBA" id="ARBA00000971"/>
    </source>
</evidence>
<evidence type="ECO:0000259" key="7">
    <source>
        <dbReference type="PROSITE" id="PS50072"/>
    </source>
</evidence>
<protein>
    <recommendedName>
        <fullName evidence="3">peptidylprolyl isomerase</fullName>
        <ecNumber evidence="3">5.2.1.8</ecNumber>
    </recommendedName>
</protein>
<sequence>MKSTKNPSVFFDVSIDGDTAERIVIELFADVVPKTAENFRALCTGEKGVGTSTGKPLHYKGSTFHRIIKGFMAQGGDFSKGNGTGGESIYGGKFADENFKLDHSGPGLLSMANGGPNTNGSQFFITFKRQPHLDGKHVVFGKVVKGMDVVKKMEQLGTADGRPDGVVKIVDCGEMSKTKLQNSVEAQKDKKKKAAKGNPSNDGSDGQAKGKQKASVKDKRRKRSYSSSDSYSSESDSDSYSSETDSYSDSDSDSSSESYSSTSSSDGRRRKKRKLTKKGRRQHGRKRKGGQREKRRVQRDRRSRRKSKRNSGSSTDSDSSGSSSSGSSSSDDENVQRSKSLRKANTLSQKDKKPAQSLGKEKKSLVPLSESKEQQKGDDRKHSGDDSSREEGEFSQKKDNHINNGQGRIDSNQAAARLNQSNNSSRSRSLTPGSGGRARSSPLSSPSRSPKIPKASGEQVEKNPSRSPVRSPPSKDPLPSNHGRDLSRSRSPGGTQKRIRKGRGFTERYSFVRKYRTPSPERSPDRSYRYGGRNIPRNQDRYSSYRSKFEHSPQRRYRSPPRRGRSPPRYERKRSRSRSVSRSPGSYRGQGRRYSRSPVRSPSPTDRRPVLSDRLKSRLGPQKDDEPTRERSISRSRSRSSSRSRSADAASRKRSRKLSSPPRSSPSSPPPGGQRGLVSYEDVSPDNGLN</sequence>
<feature type="compositionally biased region" description="Low complexity" evidence="6">
    <location>
        <begin position="580"/>
        <end position="589"/>
    </location>
</feature>
<evidence type="ECO:0000256" key="4">
    <source>
        <dbReference type="ARBA" id="ARBA00023110"/>
    </source>
</evidence>
<dbReference type="GO" id="GO:0003755">
    <property type="term" value="F:peptidyl-prolyl cis-trans isomerase activity"/>
    <property type="evidence" value="ECO:0007669"/>
    <property type="project" value="UniProtKB-KW"/>
</dbReference>
<evidence type="ECO:0000256" key="3">
    <source>
        <dbReference type="ARBA" id="ARBA00013194"/>
    </source>
</evidence>
<feature type="compositionally biased region" description="Basic and acidic residues" evidence="6">
    <location>
        <begin position="605"/>
        <end position="633"/>
    </location>
</feature>
<dbReference type="AlphaFoldDB" id="A0AAE2CDM4"/>
<feature type="compositionally biased region" description="Basic residues" evidence="6">
    <location>
        <begin position="210"/>
        <end position="224"/>
    </location>
</feature>
<keyword evidence="5 8" id="KW-0413">Isomerase</keyword>
<feature type="compositionally biased region" description="Low complexity" evidence="6">
    <location>
        <begin position="411"/>
        <end position="450"/>
    </location>
</feature>
<dbReference type="PANTHER" id="PTHR11071:SF447">
    <property type="entry name" value="PEPTIDYL-PROLYL CIS-TRANS ISOMERASE CYP63"/>
    <property type="match status" value="1"/>
</dbReference>
<dbReference type="GO" id="GO:0005737">
    <property type="term" value="C:cytoplasm"/>
    <property type="evidence" value="ECO:0007669"/>
    <property type="project" value="TreeGrafter"/>
</dbReference>